<keyword evidence="7" id="KW-1185">Reference proteome</keyword>
<feature type="domain" description="Chromo" evidence="5">
    <location>
        <begin position="52"/>
        <end position="111"/>
    </location>
</feature>
<dbReference type="HOGENOM" id="CLU_045874_5_0_1"/>
<dbReference type="SMART" id="SM00298">
    <property type="entry name" value="CHROMO"/>
    <property type="match status" value="1"/>
</dbReference>
<dbReference type="Pfam" id="PF00385">
    <property type="entry name" value="Chromo"/>
    <property type="match status" value="1"/>
</dbReference>
<evidence type="ECO:0000313" key="7">
    <source>
        <dbReference type="Proteomes" id="UP000015100"/>
    </source>
</evidence>
<dbReference type="Gene3D" id="2.40.50.40">
    <property type="match status" value="2"/>
</dbReference>
<gene>
    <name evidence="6" type="ORF">H072_4054</name>
</gene>
<dbReference type="eggNOG" id="KOG1911">
    <property type="taxonomic scope" value="Eukaryota"/>
</dbReference>
<keyword evidence="3" id="KW-0539">Nucleus</keyword>
<dbReference type="PROSITE" id="PS50013">
    <property type="entry name" value="CHROMO_2"/>
    <property type="match status" value="1"/>
</dbReference>
<feature type="compositionally biased region" description="Acidic residues" evidence="4">
    <location>
        <begin position="31"/>
        <end position="52"/>
    </location>
</feature>
<evidence type="ECO:0000256" key="1">
    <source>
        <dbReference type="ARBA" id="ARBA00004123"/>
    </source>
</evidence>
<comment type="subcellular location">
    <subcellularLocation>
        <location evidence="1">Nucleus</location>
    </subcellularLocation>
</comment>
<dbReference type="CDD" id="cd00024">
    <property type="entry name" value="CD_CSD"/>
    <property type="match status" value="1"/>
</dbReference>
<dbReference type="InterPro" id="IPR023780">
    <property type="entry name" value="Chromo_domain"/>
</dbReference>
<feature type="compositionally biased region" description="Basic and acidic residues" evidence="4">
    <location>
        <begin position="21"/>
        <end position="30"/>
    </location>
</feature>
<dbReference type="InterPro" id="IPR008251">
    <property type="entry name" value="Chromo_shadow_dom"/>
</dbReference>
<dbReference type="SMART" id="SM00300">
    <property type="entry name" value="ChSh"/>
    <property type="match status" value="1"/>
</dbReference>
<dbReference type="GO" id="GO:0006338">
    <property type="term" value="P:chromatin remodeling"/>
    <property type="evidence" value="ECO:0007669"/>
    <property type="project" value="UniProtKB-ARBA"/>
</dbReference>
<dbReference type="GO" id="GO:0000792">
    <property type="term" value="C:heterochromatin"/>
    <property type="evidence" value="ECO:0007669"/>
    <property type="project" value="UniProtKB-ARBA"/>
</dbReference>
<evidence type="ECO:0000256" key="2">
    <source>
        <dbReference type="ARBA" id="ARBA00011353"/>
    </source>
</evidence>
<dbReference type="InterPro" id="IPR023779">
    <property type="entry name" value="Chromodomain_CS"/>
</dbReference>
<name>S8AG17_DACHA</name>
<dbReference type="InterPro" id="IPR051219">
    <property type="entry name" value="Heterochromatin_chromo-domain"/>
</dbReference>
<dbReference type="OMA" id="KCPLKML"/>
<proteinExistence type="predicted"/>
<dbReference type="STRING" id="1284197.S8AG17"/>
<accession>S8AG17</accession>
<dbReference type="PROSITE" id="PS00598">
    <property type="entry name" value="CHROMO_1"/>
    <property type="match status" value="1"/>
</dbReference>
<reference evidence="6 7" key="1">
    <citation type="journal article" date="2013" name="PLoS Genet.">
        <title>Genomic mechanisms accounting for the adaptation to parasitism in nematode-trapping fungi.</title>
        <authorList>
            <person name="Meerupati T."/>
            <person name="Andersson K.M."/>
            <person name="Friman E."/>
            <person name="Kumar D."/>
            <person name="Tunlid A."/>
            <person name="Ahren D."/>
        </authorList>
    </citation>
    <scope>NUCLEOTIDE SEQUENCE [LARGE SCALE GENOMIC DNA]</scope>
    <source>
        <strain evidence="6 7">CBS 200.50</strain>
    </source>
</reference>
<evidence type="ECO:0000256" key="4">
    <source>
        <dbReference type="SAM" id="MobiDB-lite"/>
    </source>
</evidence>
<dbReference type="InterPro" id="IPR016197">
    <property type="entry name" value="Chromo-like_dom_sf"/>
</dbReference>
<feature type="region of interest" description="Disordered" evidence="4">
    <location>
        <begin position="1"/>
        <end position="53"/>
    </location>
</feature>
<comment type="caution">
    <text evidence="6">The sequence shown here is derived from an EMBL/GenBank/DDBJ whole genome shotgun (WGS) entry which is preliminary data.</text>
</comment>
<dbReference type="PANTHER" id="PTHR22812">
    <property type="entry name" value="CHROMOBOX PROTEIN"/>
    <property type="match status" value="1"/>
</dbReference>
<dbReference type="InterPro" id="IPR017984">
    <property type="entry name" value="Chromo_dom_subgr"/>
</dbReference>
<dbReference type="GO" id="GO:0005634">
    <property type="term" value="C:nucleus"/>
    <property type="evidence" value="ECO:0007669"/>
    <property type="project" value="UniProtKB-SubCell"/>
</dbReference>
<dbReference type="CDD" id="cd18657">
    <property type="entry name" value="CSD_Swi6"/>
    <property type="match status" value="1"/>
</dbReference>
<feature type="region of interest" description="Disordered" evidence="4">
    <location>
        <begin position="104"/>
        <end position="134"/>
    </location>
</feature>
<dbReference type="AlphaFoldDB" id="S8AG17"/>
<evidence type="ECO:0000313" key="6">
    <source>
        <dbReference type="EMBL" id="EPS42010.1"/>
    </source>
</evidence>
<dbReference type="InterPro" id="IPR000953">
    <property type="entry name" value="Chromo/chromo_shadow_dom"/>
</dbReference>
<evidence type="ECO:0000256" key="3">
    <source>
        <dbReference type="ARBA" id="ARBA00023242"/>
    </source>
</evidence>
<dbReference type="PRINTS" id="PR00504">
    <property type="entry name" value="CHROMODOMAIN"/>
</dbReference>
<protein>
    <recommendedName>
        <fullName evidence="5">Chromo domain-containing protein</fullName>
    </recommendedName>
</protein>
<dbReference type="OrthoDB" id="433924at2759"/>
<sequence>MPFVATARRSASDVDDESEEEMKAHMARDPEEYEEEEEQAEEGGREEEEEEFTVEKIVDHKWEDGILKYKVKWKGYEKKADQTWEPEDTLEDVVALDEYLKAIGGRPAPNSAKRGRKSTGSATATPAAKKNRVKQDTTVAQLKEDDWDPPAGSWEEDVRMIETLERSGNEHICYVQWVNGKRTQHPLHVIYQRCPQKMLKFYESHLVFRDSAGTIKSSPK</sequence>
<dbReference type="SUPFAM" id="SSF54160">
    <property type="entry name" value="Chromo domain-like"/>
    <property type="match status" value="2"/>
</dbReference>
<reference evidence="7" key="2">
    <citation type="submission" date="2013-04" db="EMBL/GenBank/DDBJ databases">
        <title>Genomic mechanisms accounting for the adaptation to parasitism in nematode-trapping fungi.</title>
        <authorList>
            <person name="Ahren D.G."/>
        </authorList>
    </citation>
    <scope>NUCLEOTIDE SEQUENCE [LARGE SCALE GENOMIC DNA]</scope>
    <source>
        <strain evidence="7">CBS 200.50</strain>
    </source>
</reference>
<comment type="subunit">
    <text evidence="2">Component of the NuA4 histone acetyltransferase complex.</text>
</comment>
<dbReference type="Proteomes" id="UP000015100">
    <property type="component" value="Unassembled WGS sequence"/>
</dbReference>
<dbReference type="EMBL" id="AQGS01000130">
    <property type="protein sequence ID" value="EPS42010.1"/>
    <property type="molecule type" value="Genomic_DNA"/>
</dbReference>
<dbReference type="Pfam" id="PF01393">
    <property type="entry name" value="Chromo_shadow"/>
    <property type="match status" value="1"/>
</dbReference>
<organism evidence="6 7">
    <name type="scientific">Dactylellina haptotyla (strain CBS 200.50)</name>
    <name type="common">Nematode-trapping fungus</name>
    <name type="synonym">Monacrosporium haptotylum</name>
    <dbReference type="NCBI Taxonomy" id="1284197"/>
    <lineage>
        <taxon>Eukaryota</taxon>
        <taxon>Fungi</taxon>
        <taxon>Dikarya</taxon>
        <taxon>Ascomycota</taxon>
        <taxon>Pezizomycotina</taxon>
        <taxon>Orbiliomycetes</taxon>
        <taxon>Orbiliales</taxon>
        <taxon>Orbiliaceae</taxon>
        <taxon>Dactylellina</taxon>
    </lineage>
</organism>
<evidence type="ECO:0000259" key="5">
    <source>
        <dbReference type="PROSITE" id="PS50013"/>
    </source>
</evidence>